<evidence type="ECO:0000313" key="10">
    <source>
        <dbReference type="Proteomes" id="UP000230002"/>
    </source>
</evidence>
<reference evidence="9 10" key="1">
    <citation type="journal article" date="2015" name="Sci. Rep.">
        <title>Chromosome-level genome map provides insights into diverse defense mechanisms in the medicinal fungus Ganoderma sinense.</title>
        <authorList>
            <person name="Zhu Y."/>
            <person name="Xu J."/>
            <person name="Sun C."/>
            <person name="Zhou S."/>
            <person name="Xu H."/>
            <person name="Nelson D.R."/>
            <person name="Qian J."/>
            <person name="Song J."/>
            <person name="Luo H."/>
            <person name="Xiang L."/>
            <person name="Li Y."/>
            <person name="Xu Z."/>
            <person name="Ji A."/>
            <person name="Wang L."/>
            <person name="Lu S."/>
            <person name="Hayward A."/>
            <person name="Sun W."/>
            <person name="Li X."/>
            <person name="Schwartz D.C."/>
            <person name="Wang Y."/>
            <person name="Chen S."/>
        </authorList>
    </citation>
    <scope>NUCLEOTIDE SEQUENCE [LARGE SCALE GENOMIC DNA]</scope>
    <source>
        <strain evidence="9 10">ZZ0214-1</strain>
    </source>
</reference>
<dbReference type="Pfam" id="PF00450">
    <property type="entry name" value="Peptidase_S10"/>
    <property type="match status" value="1"/>
</dbReference>
<dbReference type="Gene3D" id="1.10.287.410">
    <property type="match status" value="1"/>
</dbReference>
<keyword evidence="8" id="KW-0732">Signal</keyword>
<dbReference type="Gene3D" id="3.40.50.1820">
    <property type="entry name" value="alpha/beta hydrolase"/>
    <property type="match status" value="1"/>
</dbReference>
<name>A0A2G8SC01_9APHY</name>
<comment type="caution">
    <text evidence="9">The sequence shown here is derived from an EMBL/GenBank/DDBJ whole genome shotgun (WGS) entry which is preliminary data.</text>
</comment>
<proteinExistence type="inferred from homology"/>
<protein>
    <recommendedName>
        <fullName evidence="11">Transporter</fullName>
    </recommendedName>
</protein>
<gene>
    <name evidence="9" type="ORF">GSI_05993</name>
</gene>
<dbReference type="InterPro" id="IPR029058">
    <property type="entry name" value="AB_hydrolase_fold"/>
</dbReference>
<dbReference type="InterPro" id="IPR001563">
    <property type="entry name" value="Peptidase_S10"/>
</dbReference>
<keyword evidence="2" id="KW-0121">Carboxypeptidase</keyword>
<dbReference type="EMBL" id="AYKW01000012">
    <property type="protein sequence ID" value="PIL31295.1"/>
    <property type="molecule type" value="Genomic_DNA"/>
</dbReference>
<evidence type="ECO:0000256" key="7">
    <source>
        <dbReference type="SAM" id="MobiDB-lite"/>
    </source>
</evidence>
<organism evidence="9 10">
    <name type="scientific">Ganoderma sinense ZZ0214-1</name>
    <dbReference type="NCBI Taxonomy" id="1077348"/>
    <lineage>
        <taxon>Eukaryota</taxon>
        <taxon>Fungi</taxon>
        <taxon>Dikarya</taxon>
        <taxon>Basidiomycota</taxon>
        <taxon>Agaricomycotina</taxon>
        <taxon>Agaricomycetes</taxon>
        <taxon>Polyporales</taxon>
        <taxon>Polyporaceae</taxon>
        <taxon>Ganoderma</taxon>
    </lineage>
</organism>
<keyword evidence="4" id="KW-0378">Hydrolase</keyword>
<keyword evidence="5" id="KW-0325">Glycoprotein</keyword>
<dbReference type="SUPFAM" id="SSF53474">
    <property type="entry name" value="alpha/beta-Hydrolases"/>
    <property type="match status" value="1"/>
</dbReference>
<accession>A0A2G8SC01</accession>
<dbReference type="OrthoDB" id="443318at2759"/>
<keyword evidence="6" id="KW-0175">Coiled coil</keyword>
<evidence type="ECO:0008006" key="11">
    <source>
        <dbReference type="Google" id="ProtNLM"/>
    </source>
</evidence>
<dbReference type="GO" id="GO:0006508">
    <property type="term" value="P:proteolysis"/>
    <property type="evidence" value="ECO:0007669"/>
    <property type="project" value="UniProtKB-KW"/>
</dbReference>
<dbReference type="AlphaFoldDB" id="A0A2G8SC01"/>
<evidence type="ECO:0000256" key="5">
    <source>
        <dbReference type="ARBA" id="ARBA00023180"/>
    </source>
</evidence>
<dbReference type="STRING" id="1077348.A0A2G8SC01"/>
<comment type="similarity">
    <text evidence="1">Belongs to the peptidase S10 family.</text>
</comment>
<dbReference type="PROSITE" id="PS00560">
    <property type="entry name" value="CARBOXYPEPT_SER_HIS"/>
    <property type="match status" value="1"/>
</dbReference>
<dbReference type="Proteomes" id="UP000230002">
    <property type="component" value="Unassembled WGS sequence"/>
</dbReference>
<dbReference type="PANTHER" id="PTHR11802:SF452">
    <property type="entry name" value="CARBOXYPEPTIDASE"/>
    <property type="match status" value="1"/>
</dbReference>
<feature type="signal peptide" evidence="8">
    <location>
        <begin position="1"/>
        <end position="18"/>
    </location>
</feature>
<dbReference type="PRINTS" id="PR00724">
    <property type="entry name" value="CRBOXYPTASEC"/>
</dbReference>
<feature type="chain" id="PRO_5013580545" description="Transporter" evidence="8">
    <location>
        <begin position="19"/>
        <end position="740"/>
    </location>
</feature>
<evidence type="ECO:0000256" key="4">
    <source>
        <dbReference type="ARBA" id="ARBA00022801"/>
    </source>
</evidence>
<evidence type="ECO:0000256" key="3">
    <source>
        <dbReference type="ARBA" id="ARBA00022670"/>
    </source>
</evidence>
<feature type="region of interest" description="Disordered" evidence="7">
    <location>
        <begin position="661"/>
        <end position="686"/>
    </location>
</feature>
<evidence type="ECO:0000256" key="8">
    <source>
        <dbReference type="SAM" id="SignalP"/>
    </source>
</evidence>
<keyword evidence="10" id="KW-1185">Reference proteome</keyword>
<feature type="coiled-coil region" evidence="6">
    <location>
        <begin position="555"/>
        <end position="619"/>
    </location>
</feature>
<keyword evidence="3" id="KW-0645">Protease</keyword>
<dbReference type="PANTHER" id="PTHR11802">
    <property type="entry name" value="SERINE PROTEASE FAMILY S10 SERINE CARBOXYPEPTIDASE"/>
    <property type="match status" value="1"/>
</dbReference>
<evidence type="ECO:0000313" key="9">
    <source>
        <dbReference type="EMBL" id="PIL31295.1"/>
    </source>
</evidence>
<evidence type="ECO:0000256" key="2">
    <source>
        <dbReference type="ARBA" id="ARBA00022645"/>
    </source>
</evidence>
<evidence type="ECO:0000256" key="1">
    <source>
        <dbReference type="ARBA" id="ARBA00009431"/>
    </source>
</evidence>
<dbReference type="GO" id="GO:0000324">
    <property type="term" value="C:fungal-type vacuole"/>
    <property type="evidence" value="ECO:0007669"/>
    <property type="project" value="TreeGrafter"/>
</dbReference>
<dbReference type="GO" id="GO:0004185">
    <property type="term" value="F:serine-type carboxypeptidase activity"/>
    <property type="evidence" value="ECO:0007669"/>
    <property type="project" value="InterPro"/>
</dbReference>
<dbReference type="InterPro" id="IPR033124">
    <property type="entry name" value="Ser_caboxypep_his_AS"/>
</dbReference>
<evidence type="ECO:0000256" key="6">
    <source>
        <dbReference type="SAM" id="Coils"/>
    </source>
</evidence>
<sequence length="740" mass="82289">MRWTPALFVAAAFLGGSANPLSNPESDTVFRVDDVTSSQHVFTDTFEREHPTGSVPGKWGAQGGLLSSNFVKDGILYHQFAHPAFSDYRLRVTSPEICDPTVKQYSGYLDISDTRHLFFWFFEARKNPESAPLMMWLNGGPGCSSTTGLLFENGPCTITSPNTTVRNPHSWTNVANMIFLDEPIGTGYSYASDHSKVNTLSDLAVDVYAFLQLFVSGFPQYAAQPFHLAAESWGGHYGPHIASYVHKMNKRRVYAPFPGQKHVNLASVILANGLTEPATQFESIPEYMCDLAPYPPFEKDGATCRALRVEMPVCKRMIESCYRFESRATCGPATAYCWVRIENAAGLSKRNPYDLRIPCKDPSGVCYEEVNWITEWMNQPDVKRALGVDHSPVDKFVSCNMTTNMGFYMQGQAMHNSAALLPELIKADIRLLAFAGDTDGVCNHIGVENWMARLEHKHHEDFADAPLLPFITEITGEVGGKVRTAGGPGAGNVSFVQIFDGGHMAPHDQPEATLPTPGYPYPDMRRAQSVRHYARTSQAHGADDLGVLREDESVEEVLRRQLLEKDRECDRLQIQIQSLQAQLAQRPPLEKVQALEKEYTNLELLLQGTQRENERCMAELERGKVREKMLERELEKLAGANWQSNLELGAPASASGFHARASGLANSGKSSGPAASEKTPTDKASVEATKAYVEQMRLMILGMEQRMQTREDKLAKHIERAEAEGARFEEVRRQALATTQ</sequence>